<dbReference type="EMBL" id="AYZO01000041">
    <property type="protein sequence ID" value="KRN09693.1"/>
    <property type="molecule type" value="Genomic_DNA"/>
</dbReference>
<reference evidence="1 2" key="1">
    <citation type="journal article" date="2015" name="Genome Announc.">
        <title>Expanding the biotechnology potential of lactobacilli through comparative genomics of 213 strains and associated genera.</title>
        <authorList>
            <person name="Sun Z."/>
            <person name="Harris H.M."/>
            <person name="McCann A."/>
            <person name="Guo C."/>
            <person name="Argimon S."/>
            <person name="Zhang W."/>
            <person name="Yang X."/>
            <person name="Jeffery I.B."/>
            <person name="Cooney J.C."/>
            <person name="Kagawa T.F."/>
            <person name="Liu W."/>
            <person name="Song Y."/>
            <person name="Salvetti E."/>
            <person name="Wrobel A."/>
            <person name="Rasinkangas P."/>
            <person name="Parkhill J."/>
            <person name="Rea M.C."/>
            <person name="O'Sullivan O."/>
            <person name="Ritari J."/>
            <person name="Douillard F.P."/>
            <person name="Paul Ross R."/>
            <person name="Yang R."/>
            <person name="Briner A.E."/>
            <person name="Felis G.E."/>
            <person name="de Vos W.M."/>
            <person name="Barrangou R."/>
            <person name="Klaenhammer T.R."/>
            <person name="Caufield P.W."/>
            <person name="Cui Y."/>
            <person name="Zhang H."/>
            <person name="O'Toole P.W."/>
        </authorList>
    </citation>
    <scope>NUCLEOTIDE SEQUENCE [LARGE SCALE GENOMIC DNA]</scope>
    <source>
        <strain evidence="1 2">DSM 23908</strain>
    </source>
</reference>
<name>A0ABR5PV97_9LACO</name>
<evidence type="ECO:0000313" key="1">
    <source>
        <dbReference type="EMBL" id="KRN09693.1"/>
    </source>
</evidence>
<dbReference type="Proteomes" id="UP000051521">
    <property type="component" value="Unassembled WGS sequence"/>
</dbReference>
<accession>A0ABR5PV97</accession>
<gene>
    <name evidence="1" type="ORF">FC38_GL001377</name>
</gene>
<protein>
    <submittedName>
        <fullName evidence="1">Uncharacterized protein</fullName>
    </submittedName>
</protein>
<sequence length="270" mass="31114">MTPIFTLSLYRLIKLTRKDLIAGACFGNLLMPKHNKKKLTTNLGKAIKSKGWTNTQLREHIDQALAKLGLKDDVDIEPSDDLISNWKNYKFHPTDPTIRKALSVALTTDLAKLTDSVKLNEAAEKYYQIVAPNAYVLNLLEQRILEFNQTVDNNYLILMKEHFKKRTPFTTMRNEGSSHARWEQLFEAIFFCQLQYHCRSCNLVSLTLTTKLYNQLMDPKILLALVNTDLLSRNIKEYVDSTPVIYDRSIQLIAVRTLLMSIDGNYLLLE</sequence>
<comment type="caution">
    <text evidence="1">The sequence shown here is derived from an EMBL/GenBank/DDBJ whole genome shotgun (WGS) entry which is preliminary data.</text>
</comment>
<keyword evidence="2" id="KW-1185">Reference proteome</keyword>
<dbReference type="RefSeq" id="WP_157685028.1">
    <property type="nucleotide sequence ID" value="NZ_AYZO01000041.1"/>
</dbReference>
<evidence type="ECO:0000313" key="2">
    <source>
        <dbReference type="Proteomes" id="UP000051521"/>
    </source>
</evidence>
<proteinExistence type="predicted"/>
<organism evidence="1 2">
    <name type="scientific">Lactobacillus gigeriorum DSM 23908 = CRBIP 24.85</name>
    <dbReference type="NCBI Taxonomy" id="1423751"/>
    <lineage>
        <taxon>Bacteria</taxon>
        <taxon>Bacillati</taxon>
        <taxon>Bacillota</taxon>
        <taxon>Bacilli</taxon>
        <taxon>Lactobacillales</taxon>
        <taxon>Lactobacillaceae</taxon>
        <taxon>Lactobacillus</taxon>
    </lineage>
</organism>